<name>A0A016TZK1_9BILA</name>
<keyword evidence="6 9" id="KW-0496">Mitochondrion</keyword>
<evidence type="ECO:0000256" key="7">
    <source>
        <dbReference type="ARBA" id="ARBA00023136"/>
    </source>
</evidence>
<proteinExistence type="inferred from homology"/>
<dbReference type="GO" id="GO:0005741">
    <property type="term" value="C:mitochondrial outer membrane"/>
    <property type="evidence" value="ECO:0007669"/>
    <property type="project" value="UniProtKB-SubCell"/>
</dbReference>
<evidence type="ECO:0000256" key="6">
    <source>
        <dbReference type="ARBA" id="ARBA00023128"/>
    </source>
</evidence>
<dbReference type="GO" id="GO:0090314">
    <property type="term" value="P:positive regulation of protein targeting to membrane"/>
    <property type="evidence" value="ECO:0007669"/>
    <property type="project" value="UniProtKB-UniRule"/>
</dbReference>
<evidence type="ECO:0000256" key="10">
    <source>
        <dbReference type="SAM" id="MobiDB-lite"/>
    </source>
</evidence>
<dbReference type="EMBL" id="JARK01001405">
    <property type="protein sequence ID" value="EYC07783.1"/>
    <property type="molecule type" value="Genomic_DNA"/>
</dbReference>
<evidence type="ECO:0000256" key="1">
    <source>
        <dbReference type="ARBA" id="ARBA00009806"/>
    </source>
</evidence>
<keyword evidence="2" id="KW-0812">Transmembrane</keyword>
<dbReference type="OrthoDB" id="5986838at2759"/>
<evidence type="ECO:0000313" key="13">
    <source>
        <dbReference type="Proteomes" id="UP000024635"/>
    </source>
</evidence>
<dbReference type="STRING" id="53326.A0A016TZK1"/>
<comment type="similarity">
    <text evidence="1 9">Belongs to the Tango11 family.</text>
</comment>
<keyword evidence="5" id="KW-0175">Coiled coil</keyword>
<keyword evidence="8 9" id="KW-0576">Peroxisome</keyword>
<dbReference type="GO" id="GO:0005777">
    <property type="term" value="C:peroxisome"/>
    <property type="evidence" value="ECO:0007669"/>
    <property type="project" value="UniProtKB-SubCell"/>
</dbReference>
<keyword evidence="4" id="KW-1133">Transmembrane helix</keyword>
<dbReference type="Pfam" id="PF05644">
    <property type="entry name" value="Miff"/>
    <property type="match status" value="1"/>
</dbReference>
<evidence type="ECO:0000256" key="2">
    <source>
        <dbReference type="ARBA" id="ARBA00022692"/>
    </source>
</evidence>
<dbReference type="PANTHER" id="PTHR16501">
    <property type="entry name" value="TRANSPORT AND GOLGI ORGANIZATION PROTEIN 11"/>
    <property type="match status" value="1"/>
</dbReference>
<dbReference type="InterPro" id="IPR039433">
    <property type="entry name" value="Mff-like_dom"/>
</dbReference>
<dbReference type="PANTHER" id="PTHR16501:SF6">
    <property type="entry name" value="TRANSPORT AND GOLGI ORGANIZATION PROTEIN 11"/>
    <property type="match status" value="1"/>
</dbReference>
<dbReference type="AlphaFoldDB" id="A0A016TZK1"/>
<keyword evidence="3 9" id="KW-1000">Mitochondrion outer membrane</keyword>
<evidence type="ECO:0000256" key="5">
    <source>
        <dbReference type="ARBA" id="ARBA00023054"/>
    </source>
</evidence>
<protein>
    <recommendedName>
        <fullName evidence="9">Mitochondrial fission factor</fullName>
    </recommendedName>
</protein>
<comment type="function">
    <text evidence="9">Plays a role in mitochondrial and peroxisomal fission. Promotes the recruitment and association of the fission mediator dynamin-related protein 1 (DNM1L) to the mitochondrial surface.</text>
</comment>
<evidence type="ECO:0000256" key="4">
    <source>
        <dbReference type="ARBA" id="ARBA00022989"/>
    </source>
</evidence>
<evidence type="ECO:0000313" key="12">
    <source>
        <dbReference type="EMBL" id="EYC07783.1"/>
    </source>
</evidence>
<evidence type="ECO:0000259" key="11">
    <source>
        <dbReference type="Pfam" id="PF05644"/>
    </source>
</evidence>
<gene>
    <name evidence="12" type="primary">Acey_s0069.g391</name>
    <name evidence="12" type="synonym">Acey-mff-2</name>
    <name evidence="12" type="ORF">Y032_0069g391</name>
</gene>
<accession>A0A016TZK1</accession>
<organism evidence="12 13">
    <name type="scientific">Ancylostoma ceylanicum</name>
    <dbReference type="NCBI Taxonomy" id="53326"/>
    <lineage>
        <taxon>Eukaryota</taxon>
        <taxon>Metazoa</taxon>
        <taxon>Ecdysozoa</taxon>
        <taxon>Nematoda</taxon>
        <taxon>Chromadorea</taxon>
        <taxon>Rhabditida</taxon>
        <taxon>Rhabditina</taxon>
        <taxon>Rhabditomorpha</taxon>
        <taxon>Strongyloidea</taxon>
        <taxon>Ancylostomatidae</taxon>
        <taxon>Ancylostomatinae</taxon>
        <taxon>Ancylostoma</taxon>
    </lineage>
</organism>
<evidence type="ECO:0000256" key="8">
    <source>
        <dbReference type="ARBA" id="ARBA00023140"/>
    </source>
</evidence>
<sequence length="204" mass="23894">MMTYMQRNKNRCHGHTGFSTKRRASQRHRRGWSAAVDACNSYHLQGFLAGRETMIVPEHISVTGEPLKNVGYDNHTIVERERLMQMMNVPDRIVLTGGDSYKGYEAQPLELMNDHITQVGENDLKDLPNTITLRESPYLDRGDPADEPVRSENSIAIEENPLQELKLMRRQIGRISTRLYQLEDEIEQRRFRDKVRFLWFSYVR</sequence>
<keyword evidence="7" id="KW-0472">Membrane</keyword>
<keyword evidence="13" id="KW-1185">Reference proteome</keyword>
<feature type="region of interest" description="Disordered" evidence="10">
    <location>
        <begin position="1"/>
        <end position="26"/>
    </location>
</feature>
<feature type="domain" description="Mff-like" evidence="11">
    <location>
        <begin position="52"/>
        <end position="144"/>
    </location>
</feature>
<dbReference type="GO" id="GO:0000266">
    <property type="term" value="P:mitochondrial fission"/>
    <property type="evidence" value="ECO:0007669"/>
    <property type="project" value="UniProtKB-UniRule"/>
</dbReference>
<dbReference type="GO" id="GO:0090141">
    <property type="term" value="P:positive regulation of mitochondrial fission"/>
    <property type="evidence" value="ECO:0007669"/>
    <property type="project" value="UniProtKB-UniRule"/>
</dbReference>
<comment type="subcellular location">
    <subcellularLocation>
        <location evidence="9">Mitochondrion outer membrane</location>
        <topology evidence="9">Single-pass type IV membrane protein</topology>
    </subcellularLocation>
    <subcellularLocation>
        <location evidence="9">Peroxisome</location>
    </subcellularLocation>
</comment>
<reference evidence="13" key="1">
    <citation type="journal article" date="2015" name="Nat. Genet.">
        <title>The genome and transcriptome of the zoonotic hookworm Ancylostoma ceylanicum identify infection-specific gene families.</title>
        <authorList>
            <person name="Schwarz E.M."/>
            <person name="Hu Y."/>
            <person name="Antoshechkin I."/>
            <person name="Miller M.M."/>
            <person name="Sternberg P.W."/>
            <person name="Aroian R.V."/>
        </authorList>
    </citation>
    <scope>NUCLEOTIDE SEQUENCE</scope>
    <source>
        <strain evidence="13">HY135</strain>
    </source>
</reference>
<evidence type="ECO:0000256" key="9">
    <source>
        <dbReference type="RuleBase" id="RU368040"/>
    </source>
</evidence>
<dbReference type="InterPro" id="IPR008518">
    <property type="entry name" value="Mff/Tango-11"/>
</dbReference>
<evidence type="ECO:0000256" key="3">
    <source>
        <dbReference type="ARBA" id="ARBA00022787"/>
    </source>
</evidence>
<comment type="caution">
    <text evidence="12">The sequence shown here is derived from an EMBL/GenBank/DDBJ whole genome shotgun (WGS) entry which is preliminary data.</text>
</comment>
<dbReference type="Proteomes" id="UP000024635">
    <property type="component" value="Unassembled WGS sequence"/>
</dbReference>
<feature type="compositionally biased region" description="Basic residues" evidence="10">
    <location>
        <begin position="8"/>
        <end position="26"/>
    </location>
</feature>